<proteinExistence type="predicted"/>
<gene>
    <name evidence="1" type="ORF">SPARVUS_LOCUS15511725</name>
</gene>
<evidence type="ECO:0000313" key="2">
    <source>
        <dbReference type="Proteomes" id="UP001162483"/>
    </source>
</evidence>
<organism evidence="1 2">
    <name type="scientific">Staurois parvus</name>
    <dbReference type="NCBI Taxonomy" id="386267"/>
    <lineage>
        <taxon>Eukaryota</taxon>
        <taxon>Metazoa</taxon>
        <taxon>Chordata</taxon>
        <taxon>Craniata</taxon>
        <taxon>Vertebrata</taxon>
        <taxon>Euteleostomi</taxon>
        <taxon>Amphibia</taxon>
        <taxon>Batrachia</taxon>
        <taxon>Anura</taxon>
        <taxon>Neobatrachia</taxon>
        <taxon>Ranoidea</taxon>
        <taxon>Ranidae</taxon>
        <taxon>Staurois</taxon>
    </lineage>
</organism>
<keyword evidence="2" id="KW-1185">Reference proteome</keyword>
<comment type="caution">
    <text evidence="1">The sequence shown here is derived from an EMBL/GenBank/DDBJ whole genome shotgun (WGS) entry which is preliminary data.</text>
</comment>
<dbReference type="EMBL" id="CATNWA010020190">
    <property type="protein sequence ID" value="CAI9617161.1"/>
    <property type="molecule type" value="Genomic_DNA"/>
</dbReference>
<evidence type="ECO:0000313" key="1">
    <source>
        <dbReference type="EMBL" id="CAI9617161.1"/>
    </source>
</evidence>
<dbReference type="Proteomes" id="UP001162483">
    <property type="component" value="Unassembled WGS sequence"/>
</dbReference>
<feature type="non-terminal residue" evidence="1">
    <location>
        <position position="1"/>
    </location>
</feature>
<protein>
    <submittedName>
        <fullName evidence="1">Uncharacterized protein</fullName>
    </submittedName>
</protein>
<sequence>PRTLHLLCLVLHRSWRCNYFSTFTLLNNFSHQQTLHSL</sequence>
<reference evidence="1" key="1">
    <citation type="submission" date="2023-05" db="EMBL/GenBank/DDBJ databases">
        <authorList>
            <person name="Stuckert A."/>
        </authorList>
    </citation>
    <scope>NUCLEOTIDE SEQUENCE</scope>
</reference>
<name>A0ABN9HB80_9NEOB</name>
<accession>A0ABN9HB80</accession>